<gene>
    <name evidence="2" type="primary">mph</name>
</gene>
<accession>A0A191UMX5</accession>
<dbReference type="NCBIfam" id="NF000241">
    <property type="entry name" value="MPH_3"/>
    <property type="match status" value="1"/>
</dbReference>
<name>A0A191UMX5_9GAMM</name>
<dbReference type="Gene3D" id="3.30.200.20">
    <property type="entry name" value="Phosphorylase Kinase, domain 1"/>
    <property type="match status" value="1"/>
</dbReference>
<evidence type="ECO:0000313" key="2">
    <source>
        <dbReference type="EMBL" id="ANJ02868.1"/>
    </source>
</evidence>
<dbReference type="Pfam" id="PF01636">
    <property type="entry name" value="APH"/>
    <property type="match status" value="1"/>
</dbReference>
<dbReference type="InterPro" id="IPR002575">
    <property type="entry name" value="Aminoglycoside_PTrfase"/>
</dbReference>
<dbReference type="SUPFAM" id="SSF56112">
    <property type="entry name" value="Protein kinase-like (PK-like)"/>
    <property type="match status" value="1"/>
</dbReference>
<proteinExistence type="predicted"/>
<dbReference type="InterPro" id="IPR011009">
    <property type="entry name" value="Kinase-like_dom_sf"/>
</dbReference>
<sequence>MKNRDIQKLAERNGLILSDEMSFNEMGIDFKVGFATDRDGTKWLLRIPRRTTLGEQIANEKRILQLVSKYLSVQVPDWRIANEKLVAYPLLDGKPALTYDAETYEVTWNMSKENDLYIPSLAKALIELHSIPTEEVLRNNLKILTPEQVRNEISERLILVKSELGINAELELRYQKWLDNDALWPNFTKFIHGDLYAGHTLTHHNGEVCGIIDWSTAQVSDIAQDFSGHVTVFGEESLKNLIAAYEKQGGEVWDKLFEQAVERAAAAPLAYGYFALETQDEIHLSSAKLQLGVE</sequence>
<dbReference type="CDD" id="cd05152">
    <property type="entry name" value="MPH2"/>
    <property type="match status" value="1"/>
</dbReference>
<reference evidence="2" key="1">
    <citation type="submission" date="2015-12" db="EMBL/GenBank/DDBJ databases">
        <title>ISCR2 is associated with the multiple resistance genes dissemination among Vibrio spp. and Pseudoalteromonas spp. isolated from farmed fish.</title>
        <authorList>
            <person name="Xu Y."/>
            <person name="Feng J."/>
        </authorList>
    </citation>
    <scope>NUCLEOTIDE SEQUENCE</scope>
    <source>
        <strain evidence="2">54</strain>
    </source>
</reference>
<evidence type="ECO:0000259" key="1">
    <source>
        <dbReference type="Pfam" id="PF01636"/>
    </source>
</evidence>
<dbReference type="EMBL" id="KU306391">
    <property type="protein sequence ID" value="ANJ02868.1"/>
    <property type="molecule type" value="Genomic_DNA"/>
</dbReference>
<dbReference type="Gene3D" id="3.90.1200.10">
    <property type="match status" value="1"/>
</dbReference>
<keyword evidence="2" id="KW-0808">Transferase</keyword>
<protein>
    <submittedName>
        <fullName evidence="2">Macrolide 2'-phosphotransferase</fullName>
    </submittedName>
</protein>
<dbReference type="PANTHER" id="PTHR21310">
    <property type="entry name" value="AMINOGLYCOSIDE PHOSPHOTRANSFERASE-RELATED-RELATED"/>
    <property type="match status" value="1"/>
</dbReference>
<dbReference type="InterPro" id="IPR051678">
    <property type="entry name" value="AGP_Transferase"/>
</dbReference>
<feature type="domain" description="Aminoglycoside phosphotransferase" evidence="1">
    <location>
        <begin position="25"/>
        <end position="255"/>
    </location>
</feature>
<dbReference type="AlphaFoldDB" id="A0A191UMX5"/>
<dbReference type="PANTHER" id="PTHR21310:SF15">
    <property type="entry name" value="AMINOGLYCOSIDE PHOSPHOTRANSFERASE DOMAIN-CONTAINING PROTEIN"/>
    <property type="match status" value="1"/>
</dbReference>
<dbReference type="GO" id="GO:0016740">
    <property type="term" value="F:transferase activity"/>
    <property type="evidence" value="ECO:0007669"/>
    <property type="project" value="UniProtKB-KW"/>
</dbReference>
<organism evidence="2">
    <name type="scientific">Pseudoalteromonas sp. 54</name>
    <dbReference type="NCBI Taxonomy" id="1854712"/>
    <lineage>
        <taxon>Bacteria</taxon>
        <taxon>Pseudomonadati</taxon>
        <taxon>Pseudomonadota</taxon>
        <taxon>Gammaproteobacteria</taxon>
        <taxon>Alteromonadales</taxon>
        <taxon>Pseudoalteromonadaceae</taxon>
        <taxon>Pseudoalteromonas</taxon>
    </lineage>
</organism>